<dbReference type="Ensembl" id="ENSDCDT00010041529.1">
    <property type="protein sequence ID" value="ENSDCDP00010033514.1"/>
    <property type="gene ID" value="ENSDCDG00010021368.1"/>
</dbReference>
<reference evidence="3 4" key="1">
    <citation type="submission" date="2020-06" db="EMBL/GenBank/DDBJ databases">
        <authorList>
            <consortium name="Wellcome Sanger Institute Data Sharing"/>
        </authorList>
    </citation>
    <scope>NUCLEOTIDE SEQUENCE [LARGE SCALE GENOMIC DNA]</scope>
</reference>
<proteinExistence type="predicted"/>
<dbReference type="PANTHER" id="PTHR46750:SF1">
    <property type="entry name" value="KUNITZ-TYPE PROTEASE INHIBITOR 1"/>
    <property type="match status" value="1"/>
</dbReference>
<dbReference type="PROSITE" id="PS50279">
    <property type="entry name" value="BPTI_KUNITZ_2"/>
    <property type="match status" value="1"/>
</dbReference>
<evidence type="ECO:0000256" key="1">
    <source>
        <dbReference type="ARBA" id="ARBA00023157"/>
    </source>
</evidence>
<dbReference type="GO" id="GO:0008544">
    <property type="term" value="P:epidermis development"/>
    <property type="evidence" value="ECO:0007669"/>
    <property type="project" value="TreeGrafter"/>
</dbReference>
<dbReference type="SMART" id="SM00131">
    <property type="entry name" value="KU"/>
    <property type="match status" value="1"/>
</dbReference>
<dbReference type="InterPro" id="IPR002223">
    <property type="entry name" value="Kunitz_BPTI"/>
</dbReference>
<dbReference type="PRINTS" id="PR00759">
    <property type="entry name" value="BASICPTASE"/>
</dbReference>
<evidence type="ECO:0000313" key="3">
    <source>
        <dbReference type="Ensembl" id="ENSDCDP00010033514.1"/>
    </source>
</evidence>
<dbReference type="InterPro" id="IPR036880">
    <property type="entry name" value="Kunitz_BPTI_sf"/>
</dbReference>
<dbReference type="Pfam" id="PF00014">
    <property type="entry name" value="Kunitz_BPTI"/>
    <property type="match status" value="1"/>
</dbReference>
<protein>
    <recommendedName>
        <fullName evidence="2">BPTI/Kunitz inhibitor domain-containing protein</fullName>
    </recommendedName>
</protein>
<organism evidence="3 4">
    <name type="scientific">Denticeps clupeoides</name>
    <name type="common">denticle herring</name>
    <dbReference type="NCBI Taxonomy" id="299321"/>
    <lineage>
        <taxon>Eukaryota</taxon>
        <taxon>Metazoa</taxon>
        <taxon>Chordata</taxon>
        <taxon>Craniata</taxon>
        <taxon>Vertebrata</taxon>
        <taxon>Euteleostomi</taxon>
        <taxon>Actinopterygii</taxon>
        <taxon>Neopterygii</taxon>
        <taxon>Teleostei</taxon>
        <taxon>Clupei</taxon>
        <taxon>Clupeiformes</taxon>
        <taxon>Denticipitoidei</taxon>
        <taxon>Denticipitidae</taxon>
        <taxon>Denticeps</taxon>
    </lineage>
</organism>
<reference evidence="3" key="3">
    <citation type="submission" date="2025-09" db="UniProtKB">
        <authorList>
            <consortium name="Ensembl"/>
        </authorList>
    </citation>
    <scope>IDENTIFICATION</scope>
</reference>
<accession>A0AAY4CLI3</accession>
<dbReference type="PANTHER" id="PTHR46750">
    <property type="entry name" value="KUNITZ-TYPE PROTEASE INHIBITOR 1"/>
    <property type="match status" value="1"/>
</dbReference>
<evidence type="ECO:0000313" key="4">
    <source>
        <dbReference type="Proteomes" id="UP000694580"/>
    </source>
</evidence>
<dbReference type="GO" id="GO:0030198">
    <property type="term" value="P:extracellular matrix organization"/>
    <property type="evidence" value="ECO:0007669"/>
    <property type="project" value="TreeGrafter"/>
</dbReference>
<feature type="domain" description="BPTI/Kunitz inhibitor" evidence="2">
    <location>
        <begin position="55"/>
        <end position="105"/>
    </location>
</feature>
<evidence type="ECO:0000259" key="2">
    <source>
        <dbReference type="PROSITE" id="PS50279"/>
    </source>
</evidence>
<dbReference type="SUPFAM" id="SSF57362">
    <property type="entry name" value="BPTI-like"/>
    <property type="match status" value="1"/>
</dbReference>
<keyword evidence="1" id="KW-1015">Disulfide bond</keyword>
<dbReference type="GeneTree" id="ENSGT00940000179934"/>
<dbReference type="AlphaFoldDB" id="A0AAY4CLI3"/>
<dbReference type="PROSITE" id="PS00280">
    <property type="entry name" value="BPTI_KUNITZ_1"/>
    <property type="match status" value="1"/>
</dbReference>
<dbReference type="GO" id="GO:0004867">
    <property type="term" value="F:serine-type endopeptidase inhibitor activity"/>
    <property type="evidence" value="ECO:0007669"/>
    <property type="project" value="InterPro"/>
</dbReference>
<dbReference type="GO" id="GO:0005886">
    <property type="term" value="C:plasma membrane"/>
    <property type="evidence" value="ECO:0007669"/>
    <property type="project" value="TreeGrafter"/>
</dbReference>
<sequence>MGGSSLVGNTFAYETEDPGSNPTNYLSKTLNPKLLQGGLSLILLAIRADNKDSHCTQSPINGPCLQGETKLYDNPYEDMCSPFYYGGCDGNENQFNAENECKDTCSGFSFAVRATVEVLE</sequence>
<dbReference type="Proteomes" id="UP000694580">
    <property type="component" value="Chromosome 18"/>
</dbReference>
<dbReference type="Gene3D" id="4.10.410.10">
    <property type="entry name" value="Pancreatic trypsin inhibitor Kunitz domain"/>
    <property type="match status" value="1"/>
</dbReference>
<name>A0AAY4CLI3_9TELE</name>
<dbReference type="InterPro" id="IPR020901">
    <property type="entry name" value="Prtase_inh_Kunz-CS"/>
</dbReference>
<dbReference type="GO" id="GO:0060429">
    <property type="term" value="P:epithelium development"/>
    <property type="evidence" value="ECO:0007669"/>
    <property type="project" value="TreeGrafter"/>
</dbReference>
<keyword evidence="4" id="KW-1185">Reference proteome</keyword>
<reference evidence="3" key="2">
    <citation type="submission" date="2025-08" db="UniProtKB">
        <authorList>
            <consortium name="Ensembl"/>
        </authorList>
    </citation>
    <scope>IDENTIFICATION</scope>
</reference>